<dbReference type="PANTHER" id="PTHR10826">
    <property type="entry name" value="COMPLEMENT COMPONENT 1"/>
    <property type="match status" value="1"/>
</dbReference>
<reference evidence="1 2" key="1">
    <citation type="journal article" date="2016" name="Mol. Biol. Evol.">
        <title>Comparative Genomics of Early-Diverging Mushroom-Forming Fungi Provides Insights into the Origins of Lignocellulose Decay Capabilities.</title>
        <authorList>
            <person name="Nagy L.G."/>
            <person name="Riley R."/>
            <person name="Tritt A."/>
            <person name="Adam C."/>
            <person name="Daum C."/>
            <person name="Floudas D."/>
            <person name="Sun H."/>
            <person name="Yadav J.S."/>
            <person name="Pangilinan J."/>
            <person name="Larsson K.H."/>
            <person name="Matsuura K."/>
            <person name="Barry K."/>
            <person name="Labutti K."/>
            <person name="Kuo R."/>
            <person name="Ohm R.A."/>
            <person name="Bhattacharya S.S."/>
            <person name="Shirouzu T."/>
            <person name="Yoshinaga Y."/>
            <person name="Martin F.M."/>
            <person name="Grigoriev I.V."/>
            <person name="Hibbett D.S."/>
        </authorList>
    </citation>
    <scope>NUCLEOTIDE SEQUENCE [LARGE SCALE GENOMIC DNA]</scope>
    <source>
        <strain evidence="1 2">CBS 109695</strain>
    </source>
</reference>
<dbReference type="GO" id="GO:0005759">
    <property type="term" value="C:mitochondrial matrix"/>
    <property type="evidence" value="ECO:0007669"/>
    <property type="project" value="InterPro"/>
</dbReference>
<organism evidence="1 2">
    <name type="scientific">Athelia psychrophila</name>
    <dbReference type="NCBI Taxonomy" id="1759441"/>
    <lineage>
        <taxon>Eukaryota</taxon>
        <taxon>Fungi</taxon>
        <taxon>Dikarya</taxon>
        <taxon>Basidiomycota</taxon>
        <taxon>Agaricomycotina</taxon>
        <taxon>Agaricomycetes</taxon>
        <taxon>Agaricomycetidae</taxon>
        <taxon>Atheliales</taxon>
        <taxon>Atheliaceae</taxon>
        <taxon>Athelia</taxon>
    </lineage>
</organism>
<dbReference type="InterPro" id="IPR036561">
    <property type="entry name" value="MAM33_sf"/>
</dbReference>
<dbReference type="AlphaFoldDB" id="A0A166FL28"/>
<dbReference type="InterPro" id="IPR003428">
    <property type="entry name" value="MAM33"/>
</dbReference>
<keyword evidence="2" id="KW-1185">Reference proteome</keyword>
<dbReference type="Pfam" id="PF02330">
    <property type="entry name" value="MAM33"/>
    <property type="match status" value="1"/>
</dbReference>
<dbReference type="EMBL" id="KV417588">
    <property type="protein sequence ID" value="KZP16921.1"/>
    <property type="molecule type" value="Genomic_DNA"/>
</dbReference>
<accession>A0A166FL28</accession>
<dbReference type="Gene3D" id="3.10.280.10">
    <property type="entry name" value="Mitochondrial glycoprotein"/>
    <property type="match status" value="1"/>
</dbReference>
<evidence type="ECO:0000313" key="2">
    <source>
        <dbReference type="Proteomes" id="UP000076532"/>
    </source>
</evidence>
<dbReference type="GO" id="GO:0042256">
    <property type="term" value="P:cytosolic ribosome assembly"/>
    <property type="evidence" value="ECO:0007669"/>
    <property type="project" value="TreeGrafter"/>
</dbReference>
<dbReference type="PANTHER" id="PTHR10826:SF1">
    <property type="entry name" value="COMPLEMENT COMPONENT 1 Q SUBCOMPONENT-BINDING PROTEIN, MITOCHONDRIAL"/>
    <property type="match status" value="1"/>
</dbReference>
<proteinExistence type="predicted"/>
<evidence type="ECO:0000313" key="1">
    <source>
        <dbReference type="EMBL" id="KZP16921.1"/>
    </source>
</evidence>
<sequence>MSAIRSLRQLAASSSRTFAIRSTPAAARLRLPTIASRVALSATRAFSVSARSFGEGASDVVLSQKLAEELQYEETALDNSKKEPEFLTSFKQSGTWNIEDTAGNDEVVLTRSFGNETIRLIFSIQDIQSQEQEPEFEEDGSEAEAEDPIQTYGVRVAVSITKANTPGALSVETVCQEGSFMVDAISFVKDAKVGTDLTVEADWKRRALYLGPQFDTLDISLQEEFQKFLQERGINESLALFIPEYAEHKEQQEYKGWLSQVKSFVEV</sequence>
<dbReference type="Proteomes" id="UP000076532">
    <property type="component" value="Unassembled WGS sequence"/>
</dbReference>
<gene>
    <name evidence="1" type="ORF">FIBSPDRAFT_793763</name>
</gene>
<dbReference type="OrthoDB" id="278212at2759"/>
<name>A0A166FL28_9AGAM</name>
<protein>
    <submittedName>
        <fullName evidence="1">Mitochondrial glyco protein</fullName>
    </submittedName>
</protein>
<dbReference type="STRING" id="436010.A0A166FL28"/>
<dbReference type="SUPFAM" id="SSF54529">
    <property type="entry name" value="Mitochondrial glycoprotein MAM33-like"/>
    <property type="match status" value="1"/>
</dbReference>